<organism evidence="10 11">
    <name type="scientific">Rhodospira trueperi</name>
    <dbReference type="NCBI Taxonomy" id="69960"/>
    <lineage>
        <taxon>Bacteria</taxon>
        <taxon>Pseudomonadati</taxon>
        <taxon>Pseudomonadota</taxon>
        <taxon>Alphaproteobacteria</taxon>
        <taxon>Rhodospirillales</taxon>
        <taxon>Rhodospirillaceae</taxon>
        <taxon>Rhodospira</taxon>
    </lineage>
</organism>
<dbReference type="InterPro" id="IPR003593">
    <property type="entry name" value="AAA+_ATPase"/>
</dbReference>
<reference evidence="10 11" key="1">
    <citation type="submission" date="2016-10" db="EMBL/GenBank/DDBJ databases">
        <authorList>
            <person name="de Groot N.N."/>
        </authorList>
    </citation>
    <scope>NUCLEOTIDE SEQUENCE [LARGE SCALE GENOMIC DNA]</scope>
    <source>
        <strain evidence="10 11">ATCC 700224</strain>
    </source>
</reference>
<dbReference type="PROSITE" id="PS00211">
    <property type="entry name" value="ABC_TRANSPORTER_1"/>
    <property type="match status" value="1"/>
</dbReference>
<keyword evidence="3" id="KW-0547">Nucleotide-binding</keyword>
<evidence type="ECO:0000256" key="1">
    <source>
        <dbReference type="ARBA" id="ARBA00004651"/>
    </source>
</evidence>
<evidence type="ECO:0000313" key="10">
    <source>
        <dbReference type="EMBL" id="SDE65139.1"/>
    </source>
</evidence>
<protein>
    <submittedName>
        <fullName evidence="10">Sulfate-transporting ATPase/ATP-binding cassette, subfamily B</fullName>
    </submittedName>
</protein>
<feature type="domain" description="ABC transporter" evidence="8">
    <location>
        <begin position="344"/>
        <end position="577"/>
    </location>
</feature>
<dbReference type="GO" id="GO:0005886">
    <property type="term" value="C:plasma membrane"/>
    <property type="evidence" value="ECO:0007669"/>
    <property type="project" value="UniProtKB-SubCell"/>
</dbReference>
<dbReference type="GO" id="GO:0016887">
    <property type="term" value="F:ATP hydrolysis activity"/>
    <property type="evidence" value="ECO:0007669"/>
    <property type="project" value="InterPro"/>
</dbReference>
<dbReference type="Proteomes" id="UP000199412">
    <property type="component" value="Unassembled WGS sequence"/>
</dbReference>
<evidence type="ECO:0000256" key="3">
    <source>
        <dbReference type="ARBA" id="ARBA00022741"/>
    </source>
</evidence>
<dbReference type="PANTHER" id="PTHR24221:SF590">
    <property type="entry name" value="COMPONENT LINKED WITH THE ASSEMBLY OF CYTOCHROME' TRANSPORT TRANSMEMBRANE ATP-BINDING PROTEIN ABC TRANSPORTER CYDD-RELATED"/>
    <property type="match status" value="1"/>
</dbReference>
<comment type="subcellular location">
    <subcellularLocation>
        <location evidence="1">Cell membrane</location>
        <topology evidence="1">Multi-pass membrane protein</topology>
    </subcellularLocation>
</comment>
<dbReference type="Pfam" id="PF00005">
    <property type="entry name" value="ABC_tran"/>
    <property type="match status" value="1"/>
</dbReference>
<dbReference type="EMBL" id="FNAP01000009">
    <property type="protein sequence ID" value="SDE65139.1"/>
    <property type="molecule type" value="Genomic_DNA"/>
</dbReference>
<proteinExistence type="predicted"/>
<keyword evidence="11" id="KW-1185">Reference proteome</keyword>
<dbReference type="InterPro" id="IPR027417">
    <property type="entry name" value="P-loop_NTPase"/>
</dbReference>
<dbReference type="InterPro" id="IPR039421">
    <property type="entry name" value="Type_1_exporter"/>
</dbReference>
<keyword evidence="5 7" id="KW-1133">Transmembrane helix</keyword>
<dbReference type="AlphaFoldDB" id="A0A1G7ENC6"/>
<dbReference type="InterPro" id="IPR011527">
    <property type="entry name" value="ABC1_TM_dom"/>
</dbReference>
<keyword evidence="6 7" id="KW-0472">Membrane</keyword>
<dbReference type="GO" id="GO:0005524">
    <property type="term" value="F:ATP binding"/>
    <property type="evidence" value="ECO:0007669"/>
    <property type="project" value="UniProtKB-KW"/>
</dbReference>
<gene>
    <name evidence="10" type="ORF">SAMN05421720_109140</name>
</gene>
<dbReference type="Pfam" id="PF00664">
    <property type="entry name" value="ABC_membrane"/>
    <property type="match status" value="1"/>
</dbReference>
<name>A0A1G7ENC6_9PROT</name>
<dbReference type="PROSITE" id="PS50893">
    <property type="entry name" value="ABC_TRANSPORTER_2"/>
    <property type="match status" value="1"/>
</dbReference>
<evidence type="ECO:0000259" key="9">
    <source>
        <dbReference type="PROSITE" id="PS50929"/>
    </source>
</evidence>
<dbReference type="Gene3D" id="1.20.1560.10">
    <property type="entry name" value="ABC transporter type 1, transmembrane domain"/>
    <property type="match status" value="1"/>
</dbReference>
<dbReference type="PROSITE" id="PS50929">
    <property type="entry name" value="ABC_TM1F"/>
    <property type="match status" value="1"/>
</dbReference>
<keyword evidence="2 7" id="KW-0812">Transmembrane</keyword>
<dbReference type="GO" id="GO:0140359">
    <property type="term" value="F:ABC-type transporter activity"/>
    <property type="evidence" value="ECO:0007669"/>
    <property type="project" value="InterPro"/>
</dbReference>
<evidence type="ECO:0000256" key="2">
    <source>
        <dbReference type="ARBA" id="ARBA00022692"/>
    </source>
</evidence>
<evidence type="ECO:0000313" key="11">
    <source>
        <dbReference type="Proteomes" id="UP000199412"/>
    </source>
</evidence>
<dbReference type="InterPro" id="IPR036640">
    <property type="entry name" value="ABC1_TM_sf"/>
</dbReference>
<feature type="transmembrane region" description="Helical" evidence="7">
    <location>
        <begin position="134"/>
        <end position="157"/>
    </location>
</feature>
<dbReference type="Gene3D" id="3.40.50.300">
    <property type="entry name" value="P-loop containing nucleotide triphosphate hydrolases"/>
    <property type="match status" value="1"/>
</dbReference>
<feature type="transmembrane region" description="Helical" evidence="7">
    <location>
        <begin position="26"/>
        <end position="50"/>
    </location>
</feature>
<dbReference type="OrthoDB" id="9804259at2"/>
<dbReference type="SUPFAM" id="SSF90123">
    <property type="entry name" value="ABC transporter transmembrane region"/>
    <property type="match status" value="1"/>
</dbReference>
<feature type="transmembrane region" description="Helical" evidence="7">
    <location>
        <begin position="62"/>
        <end position="90"/>
    </location>
</feature>
<evidence type="ECO:0000256" key="7">
    <source>
        <dbReference type="SAM" id="Phobius"/>
    </source>
</evidence>
<dbReference type="InterPro" id="IPR003439">
    <property type="entry name" value="ABC_transporter-like_ATP-bd"/>
</dbReference>
<feature type="transmembrane region" description="Helical" evidence="7">
    <location>
        <begin position="163"/>
        <end position="182"/>
    </location>
</feature>
<dbReference type="InterPro" id="IPR017871">
    <property type="entry name" value="ABC_transporter-like_CS"/>
</dbReference>
<dbReference type="PANTHER" id="PTHR24221">
    <property type="entry name" value="ATP-BINDING CASSETTE SUB-FAMILY B"/>
    <property type="match status" value="1"/>
</dbReference>
<keyword evidence="4 10" id="KW-0067">ATP-binding</keyword>
<evidence type="ECO:0000259" key="8">
    <source>
        <dbReference type="PROSITE" id="PS50893"/>
    </source>
</evidence>
<dbReference type="SMART" id="SM00382">
    <property type="entry name" value="AAA"/>
    <property type="match status" value="1"/>
</dbReference>
<evidence type="ECO:0000256" key="6">
    <source>
        <dbReference type="ARBA" id="ARBA00023136"/>
    </source>
</evidence>
<dbReference type="STRING" id="69960.SAMN05421720_109140"/>
<feature type="domain" description="ABC transmembrane type-1" evidence="9">
    <location>
        <begin position="23"/>
        <end position="311"/>
    </location>
</feature>
<sequence>MVSGVSDPGRLLPVLARYKGKVAATLLLSAVASLLALGPWVILAVLVGAVEAGTLTGSLAMILSGAAAGIVLLRFAALAGGSALAHLVAFDMLRDLRFALLGRLEVAPMARVIGEGRGALVKIIRDDVERLERLVAHAIPDLVAALVPGLFSVVLLAVLDWRFALIAVAPLVGAAILVRVFLLTPANTALAEQLGALQERVSARLIEFVRGQPVLRMIGSPWGRTAESAAPDRLIGEVHAFEWAWARKGLCPHGLSQVLLGGTTFLAVGLGLWAVQEGGATLRDYVLLICLAPALVTPLEKVQHTLHEIMEMGPGIRRIAEVLGWAGPPYEEPLRRAVACAHPVRFEAVSCSIDGHPVLKGLSFTLPAEGLTAIVGASGAGKTTVVRILARLLDPDGGRVRVADADLADRRPDDWYAFAIFAFQGTFLSRDTVADNLRVARPEASDDDLRRALWAACCLDVIDALPDGLETRLGGDGVTLSGGQSQRLCLARALLRDAPLLVLDEATSHADPVLERALLERLRTYRAGRATVFVTHRLPSAAVADHILVLEAGTLRGQGTHAHLLEACPAYRRLSDARRGAAA</sequence>
<evidence type="ECO:0000256" key="5">
    <source>
        <dbReference type="ARBA" id="ARBA00022989"/>
    </source>
</evidence>
<dbReference type="SUPFAM" id="SSF52540">
    <property type="entry name" value="P-loop containing nucleoside triphosphate hydrolases"/>
    <property type="match status" value="1"/>
</dbReference>
<evidence type="ECO:0000256" key="4">
    <source>
        <dbReference type="ARBA" id="ARBA00022840"/>
    </source>
</evidence>
<accession>A0A1G7ENC6</accession>